<dbReference type="EMBL" id="NESQ01000053">
    <property type="protein sequence ID" value="PUU80935.1"/>
    <property type="molecule type" value="Genomic_DNA"/>
</dbReference>
<feature type="compositionally biased region" description="Low complexity" evidence="1">
    <location>
        <begin position="372"/>
        <end position="387"/>
    </location>
</feature>
<dbReference type="OrthoDB" id="5373251at2759"/>
<feature type="compositionally biased region" description="Pro residues" evidence="1">
    <location>
        <begin position="317"/>
        <end position="328"/>
    </location>
</feature>
<feature type="region of interest" description="Disordered" evidence="1">
    <location>
        <begin position="177"/>
        <end position="229"/>
    </location>
</feature>
<protein>
    <submittedName>
        <fullName evidence="2">Uncharacterized protein</fullName>
    </submittedName>
</protein>
<accession>A0A2T6ZZR1</accession>
<keyword evidence="3" id="KW-1185">Reference proteome</keyword>
<gene>
    <name evidence="2" type="ORF">B9Z19DRAFT_972976</name>
</gene>
<feature type="region of interest" description="Disordered" evidence="1">
    <location>
        <begin position="243"/>
        <end position="345"/>
    </location>
</feature>
<evidence type="ECO:0000256" key="1">
    <source>
        <dbReference type="SAM" id="MobiDB-lite"/>
    </source>
</evidence>
<organism evidence="2 3">
    <name type="scientific">Tuber borchii</name>
    <name type="common">White truffle</name>
    <dbReference type="NCBI Taxonomy" id="42251"/>
    <lineage>
        <taxon>Eukaryota</taxon>
        <taxon>Fungi</taxon>
        <taxon>Dikarya</taxon>
        <taxon>Ascomycota</taxon>
        <taxon>Pezizomycotina</taxon>
        <taxon>Pezizomycetes</taxon>
        <taxon>Pezizales</taxon>
        <taxon>Tuberaceae</taxon>
        <taxon>Tuber</taxon>
    </lineage>
</organism>
<dbReference type="AlphaFoldDB" id="A0A2T6ZZR1"/>
<name>A0A2T6ZZR1_TUBBO</name>
<feature type="region of interest" description="Disordered" evidence="1">
    <location>
        <begin position="370"/>
        <end position="394"/>
    </location>
</feature>
<sequence length="394" mass="43744">MQSTSRKKGYLLDELMIDVPRYDPKDDDSSEERTLRTLRLMRETHKQQRDRLLARHLRESEQWKKDAVASVDWDNTELVANVPGAPPTMLAYSIDQISTPEAEKALEIMPAEYRHTIVSIKQFDRPLNRNPAKETLDSYKLAGVFADEGVLMRQRMLREEQDLRTLQEQEKAPYYEVLRRQDPERYKEGTHLPNLPIRAGANQSQHSGSRASGARRDSGPPRTLSSGYVTGAGAATDYFGQKGGPEAVGASGTSMVKSRDPRPRPPITTPLTIQEGASATAGNQSSGFGTGPPPSGPLSSESNRLWGFTSPGFAPAKEPPTPPVPPTSPRTHTSFNRRNSSASSQAAVINNLRNVPDDSGEAAYLKRILMTQQQQQQQEQQRHGNQQPPRQKTL</sequence>
<evidence type="ECO:0000313" key="3">
    <source>
        <dbReference type="Proteomes" id="UP000244722"/>
    </source>
</evidence>
<dbReference type="Proteomes" id="UP000244722">
    <property type="component" value="Unassembled WGS sequence"/>
</dbReference>
<proteinExistence type="predicted"/>
<feature type="compositionally biased region" description="Polar residues" evidence="1">
    <location>
        <begin position="275"/>
        <end position="284"/>
    </location>
</feature>
<feature type="compositionally biased region" description="Basic and acidic residues" evidence="1">
    <location>
        <begin position="177"/>
        <end position="190"/>
    </location>
</feature>
<comment type="caution">
    <text evidence="2">The sequence shown here is derived from an EMBL/GenBank/DDBJ whole genome shotgun (WGS) entry which is preliminary data.</text>
</comment>
<reference evidence="2 3" key="1">
    <citation type="submission" date="2017-04" db="EMBL/GenBank/DDBJ databases">
        <title>Draft genome sequence of Tuber borchii Vittad., a whitish edible truffle.</title>
        <authorList>
            <consortium name="DOE Joint Genome Institute"/>
            <person name="Murat C."/>
            <person name="Kuo A."/>
            <person name="Barry K.W."/>
            <person name="Clum A."/>
            <person name="Dockter R.B."/>
            <person name="Fauchery L."/>
            <person name="Iotti M."/>
            <person name="Kohler A."/>
            <person name="Labutti K."/>
            <person name="Lindquist E.A."/>
            <person name="Lipzen A."/>
            <person name="Ohm R.A."/>
            <person name="Wang M."/>
            <person name="Grigoriev I.V."/>
            <person name="Zambonelli A."/>
            <person name="Martin F.M."/>
        </authorList>
    </citation>
    <scope>NUCLEOTIDE SEQUENCE [LARGE SCALE GENOMIC DNA]</scope>
    <source>
        <strain evidence="2 3">Tbo3840</strain>
    </source>
</reference>
<evidence type="ECO:0000313" key="2">
    <source>
        <dbReference type="EMBL" id="PUU80935.1"/>
    </source>
</evidence>